<dbReference type="Proteomes" id="UP001622557">
    <property type="component" value="Chromosome"/>
</dbReference>
<organism evidence="2 3">
    <name type="scientific">Streptomyces achromogenes</name>
    <dbReference type="NCBI Taxonomy" id="67255"/>
    <lineage>
        <taxon>Bacteria</taxon>
        <taxon>Bacillati</taxon>
        <taxon>Actinomycetota</taxon>
        <taxon>Actinomycetes</taxon>
        <taxon>Kitasatosporales</taxon>
        <taxon>Streptomycetaceae</taxon>
        <taxon>Streptomyces</taxon>
    </lineage>
</organism>
<dbReference type="EMBL" id="CP108164">
    <property type="protein sequence ID" value="WTQ85575.1"/>
    <property type="molecule type" value="Genomic_DNA"/>
</dbReference>
<name>A0ABZ1KYB3_STRAH</name>
<proteinExistence type="predicted"/>
<gene>
    <name evidence="2" type="ORF">OG350_37200</name>
</gene>
<feature type="region of interest" description="Disordered" evidence="1">
    <location>
        <begin position="39"/>
        <end position="64"/>
    </location>
</feature>
<protein>
    <submittedName>
        <fullName evidence="2">Uncharacterized protein</fullName>
    </submittedName>
</protein>
<dbReference type="RefSeq" id="WP_405454312.1">
    <property type="nucleotide sequence ID" value="NZ_CP108164.1"/>
</dbReference>
<sequence>MSDQTYASDPVGREDEDVFNVVYQADLREGAADRFEAYPLPNDAVRHEENQPKQVYEPEPRRERDKVHPMLREWLAKRSRDEREQIIVVLADPTGLPRFPEPATDEPRDSDRNRGLTERAQELVRQTEAQRAPGYERLQANLADYEANLVERFWIINGVVADMPLKSVERLAGRDDVISIEPRFSGEEPPQDEVDDARARLDSDPYFDAGLTGGWIGLLDTGVRFSHT</sequence>
<evidence type="ECO:0000313" key="2">
    <source>
        <dbReference type="EMBL" id="WTQ85575.1"/>
    </source>
</evidence>
<evidence type="ECO:0000256" key="1">
    <source>
        <dbReference type="SAM" id="MobiDB-lite"/>
    </source>
</evidence>
<reference evidence="2 3" key="1">
    <citation type="submission" date="2022-10" db="EMBL/GenBank/DDBJ databases">
        <title>The complete genomes of actinobacterial strains from the NBC collection.</title>
        <authorList>
            <person name="Joergensen T.S."/>
            <person name="Alvarez Arevalo M."/>
            <person name="Sterndorff E.B."/>
            <person name="Faurdal D."/>
            <person name="Vuksanovic O."/>
            <person name="Mourched A.-S."/>
            <person name="Charusanti P."/>
            <person name="Shaw S."/>
            <person name="Blin K."/>
            <person name="Weber T."/>
        </authorList>
    </citation>
    <scope>NUCLEOTIDE SEQUENCE [LARGE SCALE GENOMIC DNA]</scope>
    <source>
        <strain evidence="2 3">NBC_00156</strain>
    </source>
</reference>
<keyword evidence="3" id="KW-1185">Reference proteome</keyword>
<dbReference type="GeneID" id="97286202"/>
<feature type="region of interest" description="Disordered" evidence="1">
    <location>
        <begin position="94"/>
        <end position="115"/>
    </location>
</feature>
<feature type="compositionally biased region" description="Basic and acidic residues" evidence="1">
    <location>
        <begin position="105"/>
        <end position="115"/>
    </location>
</feature>
<accession>A0ABZ1KYB3</accession>
<feature type="compositionally biased region" description="Basic and acidic residues" evidence="1">
    <location>
        <begin position="44"/>
        <end position="64"/>
    </location>
</feature>
<evidence type="ECO:0000313" key="3">
    <source>
        <dbReference type="Proteomes" id="UP001622557"/>
    </source>
</evidence>